<dbReference type="EMBL" id="LGSR01000022">
    <property type="protein sequence ID" value="KOS17802.1"/>
    <property type="molecule type" value="Genomic_DNA"/>
</dbReference>
<keyword evidence="3" id="KW-0255">Endonuclease</keyword>
<feature type="region of interest" description="Disordered" evidence="1">
    <location>
        <begin position="1"/>
        <end position="76"/>
    </location>
</feature>
<dbReference type="GO" id="GO:0006285">
    <property type="term" value="P:base-excision repair, AP site formation"/>
    <property type="evidence" value="ECO:0007669"/>
    <property type="project" value="UniProtKB-ARBA"/>
</dbReference>
<dbReference type="InterPro" id="IPR023170">
    <property type="entry name" value="HhH_base_excis_C"/>
</dbReference>
<accession>A0A0M9VSK7</accession>
<dbReference type="Gene3D" id="1.10.340.30">
    <property type="entry name" value="Hypothetical protein, domain 2"/>
    <property type="match status" value="1"/>
</dbReference>
<comment type="caution">
    <text evidence="3">The sequence shown here is derived from an EMBL/GenBank/DDBJ whole genome shotgun (WGS) entry which is preliminary data.</text>
</comment>
<feature type="compositionally biased region" description="Low complexity" evidence="1">
    <location>
        <begin position="24"/>
        <end position="42"/>
    </location>
</feature>
<gene>
    <name evidence="3" type="ORF">ESCO_003082</name>
</gene>
<dbReference type="SMART" id="SM00478">
    <property type="entry name" value="ENDO3c"/>
    <property type="match status" value="1"/>
</dbReference>
<dbReference type="InterPro" id="IPR011257">
    <property type="entry name" value="DNA_glycosylase"/>
</dbReference>
<evidence type="ECO:0000256" key="1">
    <source>
        <dbReference type="SAM" id="MobiDB-lite"/>
    </source>
</evidence>
<feature type="region of interest" description="Disordered" evidence="1">
    <location>
        <begin position="340"/>
        <end position="359"/>
    </location>
</feature>
<proteinExistence type="predicted"/>
<dbReference type="CDD" id="cd00056">
    <property type="entry name" value="ENDO3c"/>
    <property type="match status" value="1"/>
</dbReference>
<dbReference type="STRING" id="150374.A0A0M9VSK7"/>
<evidence type="ECO:0000313" key="3">
    <source>
        <dbReference type="EMBL" id="KOS17802.1"/>
    </source>
</evidence>
<keyword evidence="3" id="KW-0540">Nuclease</keyword>
<dbReference type="Proteomes" id="UP000053831">
    <property type="component" value="Unassembled WGS sequence"/>
</dbReference>
<dbReference type="GO" id="GO:0004519">
    <property type="term" value="F:endonuclease activity"/>
    <property type="evidence" value="ECO:0007669"/>
    <property type="project" value="UniProtKB-KW"/>
</dbReference>
<protein>
    <submittedName>
        <fullName evidence="3">Endonuclease III</fullName>
    </submittedName>
</protein>
<feature type="domain" description="HhH-GPD" evidence="2">
    <location>
        <begin position="156"/>
        <end position="316"/>
    </location>
</feature>
<sequence>MALANAPLRRSARHLKKNLQVDGRSSSSSSSNSPRLRSTPSPSVLPEPAIKQEPGPPPSSTASGKTKAKKAKTVDPSQAAALLQERKLKFFATHLDTSSPFPSFAHPTPQECSLIHRVLAAQHGPRLRPDIVVAPASASGCGNSPSVLDALVRTILSQNTSDRNSSRAKLGMDAAYGRCDDWDAIVGGGQARLQGAIQSGGLAVVKSRVILGLLAQVRERYGAYSLDHLFHASNVDAMRELLSYRGVGPKTASCVLMFCMCRESFAVDTHVYRLTGLLGWRPPGASREEAQAHLNATIPDEHKYGLHVLLVTHGKVCAECRAGGKSLGKCSMRRAAKKGVEKGEAKMEMPSQGSPIHGA</sequence>
<dbReference type="SUPFAM" id="SSF48150">
    <property type="entry name" value="DNA-glycosylase"/>
    <property type="match status" value="1"/>
</dbReference>
<name>A0A0M9VSK7_ESCWE</name>
<reference evidence="3 4" key="1">
    <citation type="submission" date="2015-07" db="EMBL/GenBank/DDBJ databases">
        <title>The genome of the fungus Escovopsis weberi, a specialized disease agent of ant agriculture.</title>
        <authorList>
            <person name="de Man T.J."/>
            <person name="Stajich J.E."/>
            <person name="Kubicek C.P."/>
            <person name="Chenthamara K."/>
            <person name="Atanasova L."/>
            <person name="Druzhinina I.S."/>
            <person name="Birnbaum S."/>
            <person name="Barribeau S.M."/>
            <person name="Teiling C."/>
            <person name="Suen G."/>
            <person name="Currie C."/>
            <person name="Gerardo N.M."/>
        </authorList>
    </citation>
    <scope>NUCLEOTIDE SEQUENCE [LARGE SCALE GENOMIC DNA]</scope>
</reference>
<dbReference type="Gene3D" id="1.10.1670.10">
    <property type="entry name" value="Helix-hairpin-Helix base-excision DNA repair enzymes (C-terminal)"/>
    <property type="match status" value="1"/>
</dbReference>
<keyword evidence="3" id="KW-0378">Hydrolase</keyword>
<evidence type="ECO:0000313" key="4">
    <source>
        <dbReference type="Proteomes" id="UP000053831"/>
    </source>
</evidence>
<organism evidence="3 4">
    <name type="scientific">Escovopsis weberi</name>
    <dbReference type="NCBI Taxonomy" id="150374"/>
    <lineage>
        <taxon>Eukaryota</taxon>
        <taxon>Fungi</taxon>
        <taxon>Dikarya</taxon>
        <taxon>Ascomycota</taxon>
        <taxon>Pezizomycotina</taxon>
        <taxon>Sordariomycetes</taxon>
        <taxon>Hypocreomycetidae</taxon>
        <taxon>Hypocreales</taxon>
        <taxon>Hypocreaceae</taxon>
        <taxon>Escovopsis</taxon>
    </lineage>
</organism>
<dbReference type="PANTHER" id="PTHR47203:SF1">
    <property type="entry name" value="HYPOTHETICAL BASE EXCISION DNA REPAIR PROTEIN (EUROFUNG)"/>
    <property type="match status" value="1"/>
</dbReference>
<evidence type="ECO:0000259" key="2">
    <source>
        <dbReference type="SMART" id="SM00478"/>
    </source>
</evidence>
<dbReference type="AlphaFoldDB" id="A0A0M9VSK7"/>
<dbReference type="GO" id="GO:0000702">
    <property type="term" value="F:oxidized base lesion DNA N-glycosylase activity"/>
    <property type="evidence" value="ECO:0007669"/>
    <property type="project" value="UniProtKB-ARBA"/>
</dbReference>
<dbReference type="OrthoDB" id="5607at2759"/>
<dbReference type="PANTHER" id="PTHR47203">
    <property type="match status" value="1"/>
</dbReference>
<keyword evidence="4" id="KW-1185">Reference proteome</keyword>
<dbReference type="InterPro" id="IPR003265">
    <property type="entry name" value="HhH-GPD_domain"/>
</dbReference>